<name>A0A368VX01_9BACL</name>
<reference evidence="3 4" key="1">
    <citation type="submission" date="2018-07" db="EMBL/GenBank/DDBJ databases">
        <title>Genomic Encyclopedia of Type Strains, Phase III (KMG-III): the genomes of soil and plant-associated and newly described type strains.</title>
        <authorList>
            <person name="Whitman W."/>
        </authorList>
    </citation>
    <scope>NUCLEOTIDE SEQUENCE [LARGE SCALE GENOMIC DNA]</scope>
    <source>
        <strain evidence="3 4">CECT 7506</strain>
    </source>
</reference>
<dbReference type="EMBL" id="QPJD01000009">
    <property type="protein sequence ID" value="RCW46426.1"/>
    <property type="molecule type" value="Genomic_DNA"/>
</dbReference>
<comment type="caution">
    <text evidence="3">The sequence shown here is derived from an EMBL/GenBank/DDBJ whole genome shotgun (WGS) entry which is preliminary data.</text>
</comment>
<organism evidence="3 4">
    <name type="scientific">Paenibacillus prosopidis</name>
    <dbReference type="NCBI Taxonomy" id="630520"/>
    <lineage>
        <taxon>Bacteria</taxon>
        <taxon>Bacillati</taxon>
        <taxon>Bacillota</taxon>
        <taxon>Bacilli</taxon>
        <taxon>Bacillales</taxon>
        <taxon>Paenibacillaceae</taxon>
        <taxon>Paenibacillus</taxon>
    </lineage>
</organism>
<dbReference type="GO" id="GO:0008081">
    <property type="term" value="F:phosphoric diester hydrolase activity"/>
    <property type="evidence" value="ECO:0007669"/>
    <property type="project" value="TreeGrafter"/>
</dbReference>
<dbReference type="GO" id="GO:0003906">
    <property type="term" value="F:DNA-(apurinic or apyrimidinic site) endonuclease activity"/>
    <property type="evidence" value="ECO:0007669"/>
    <property type="project" value="TreeGrafter"/>
</dbReference>
<sequence length="277" mass="31134">MKLGSHVTIRNGYLAAAQEAVKLGGKAFQYFPKNPRSLSVKSYNLSDTDNCARFCQENGLVSIAHTPYMTNLSIEDPEMQQVMIRSILNDLDITEACGSIGLVVHFGKYKGPEPLQGYKLMIDMLNKVLMNWKGKSLLLIENNAGQGVKMGIMLEELVQIRKLTNYPEKIGYCFDTCHAFASGLWSGHNWTTVMEKGIKLGYFTNLKAIHLNDSAFPSSSFRDRHANVGMGYIGENNMKEFLNTSVIRDLPIILETPSSQEYSHRDEIKYVYTLANN</sequence>
<accession>A0A368VX01</accession>
<dbReference type="PROSITE" id="PS51432">
    <property type="entry name" value="AP_NUCLEASE_F2_4"/>
    <property type="match status" value="1"/>
</dbReference>
<dbReference type="SMART" id="SM00518">
    <property type="entry name" value="AP2Ec"/>
    <property type="match status" value="1"/>
</dbReference>
<protein>
    <submittedName>
        <fullName evidence="3">Endonuclease IV</fullName>
    </submittedName>
</protein>
<dbReference type="GO" id="GO:0003677">
    <property type="term" value="F:DNA binding"/>
    <property type="evidence" value="ECO:0007669"/>
    <property type="project" value="InterPro"/>
</dbReference>
<evidence type="ECO:0000259" key="2">
    <source>
        <dbReference type="Pfam" id="PF01261"/>
    </source>
</evidence>
<keyword evidence="1" id="KW-0540">Nuclease</keyword>
<keyword evidence="3" id="KW-0255">Endonuclease</keyword>
<dbReference type="GO" id="GO:0008270">
    <property type="term" value="F:zinc ion binding"/>
    <property type="evidence" value="ECO:0007669"/>
    <property type="project" value="InterPro"/>
</dbReference>
<dbReference type="Proteomes" id="UP000252415">
    <property type="component" value="Unassembled WGS sequence"/>
</dbReference>
<dbReference type="PANTHER" id="PTHR21445:SF0">
    <property type="entry name" value="APURINIC-APYRIMIDINIC ENDONUCLEASE"/>
    <property type="match status" value="1"/>
</dbReference>
<keyword evidence="3" id="KW-0378">Hydrolase</keyword>
<evidence type="ECO:0000256" key="1">
    <source>
        <dbReference type="ARBA" id="ARBA00022722"/>
    </source>
</evidence>
<dbReference type="InterPro" id="IPR036237">
    <property type="entry name" value="Xyl_isomerase-like_sf"/>
</dbReference>
<evidence type="ECO:0000313" key="4">
    <source>
        <dbReference type="Proteomes" id="UP000252415"/>
    </source>
</evidence>
<dbReference type="PANTHER" id="PTHR21445">
    <property type="entry name" value="ENDONUCLEASE IV ENDODEOXYRIBONUCLEASE IV"/>
    <property type="match status" value="1"/>
</dbReference>
<evidence type="ECO:0000313" key="3">
    <source>
        <dbReference type="EMBL" id="RCW46426.1"/>
    </source>
</evidence>
<dbReference type="Pfam" id="PF01261">
    <property type="entry name" value="AP_endonuc_2"/>
    <property type="match status" value="1"/>
</dbReference>
<dbReference type="OrthoDB" id="9805666at2"/>
<keyword evidence="4" id="KW-1185">Reference proteome</keyword>
<dbReference type="RefSeq" id="WP_114381079.1">
    <property type="nucleotide sequence ID" value="NZ_QPJD01000009.1"/>
</dbReference>
<dbReference type="NCBIfam" id="TIGR00587">
    <property type="entry name" value="nfo"/>
    <property type="match status" value="1"/>
</dbReference>
<dbReference type="Gene3D" id="3.20.20.150">
    <property type="entry name" value="Divalent-metal-dependent TIM barrel enzymes"/>
    <property type="match status" value="1"/>
</dbReference>
<proteinExistence type="predicted"/>
<feature type="domain" description="Xylose isomerase-like TIM barrel" evidence="2">
    <location>
        <begin position="18"/>
        <end position="270"/>
    </location>
</feature>
<dbReference type="AlphaFoldDB" id="A0A368VX01"/>
<dbReference type="GO" id="GO:0006284">
    <property type="term" value="P:base-excision repair"/>
    <property type="evidence" value="ECO:0007669"/>
    <property type="project" value="TreeGrafter"/>
</dbReference>
<dbReference type="InterPro" id="IPR001719">
    <property type="entry name" value="AP_endonuc_2"/>
</dbReference>
<gene>
    <name evidence="3" type="ORF">DFP97_10968</name>
</gene>
<dbReference type="SUPFAM" id="SSF51658">
    <property type="entry name" value="Xylose isomerase-like"/>
    <property type="match status" value="1"/>
</dbReference>
<dbReference type="CDD" id="cd00019">
    <property type="entry name" value="AP2Ec"/>
    <property type="match status" value="1"/>
</dbReference>
<dbReference type="InterPro" id="IPR013022">
    <property type="entry name" value="Xyl_isomerase-like_TIM-brl"/>
</dbReference>